<dbReference type="GO" id="GO:0006487">
    <property type="term" value="P:protein N-linked glycosylation"/>
    <property type="evidence" value="ECO:0007669"/>
    <property type="project" value="TreeGrafter"/>
</dbReference>
<dbReference type="PANTHER" id="PTHR10859">
    <property type="entry name" value="GLYCOSYL TRANSFERASE"/>
    <property type="match status" value="1"/>
</dbReference>
<feature type="domain" description="Glycosyltransferase 2-like" evidence="1">
    <location>
        <begin position="6"/>
        <end position="171"/>
    </location>
</feature>
<dbReference type="Pfam" id="PF00535">
    <property type="entry name" value="Glycos_transf_2"/>
    <property type="match status" value="1"/>
</dbReference>
<dbReference type="EMBL" id="MNUK01000047">
    <property type="protein sequence ID" value="OIN91435.1"/>
    <property type="molecule type" value="Genomic_DNA"/>
</dbReference>
<dbReference type="AlphaFoldDB" id="A0A1J4RW07"/>
<organism evidence="2 3">
    <name type="scientific">Candidatus Collierbacteria bacterium CG1_02_44_10</name>
    <dbReference type="NCBI Taxonomy" id="1805087"/>
    <lineage>
        <taxon>Bacteria</taxon>
        <taxon>Candidatus Collieribacteriota</taxon>
    </lineage>
</organism>
<dbReference type="Gene3D" id="3.90.550.10">
    <property type="entry name" value="Spore Coat Polysaccharide Biosynthesis Protein SpsA, Chain A"/>
    <property type="match status" value="1"/>
</dbReference>
<protein>
    <recommendedName>
        <fullName evidence="1">Glycosyltransferase 2-like domain-containing protein</fullName>
    </recommendedName>
</protein>
<name>A0A1J4RW07_9BACT</name>
<proteinExistence type="predicted"/>
<gene>
    <name evidence="2" type="ORF">AUJ42_01915</name>
</gene>
<dbReference type="InterPro" id="IPR029044">
    <property type="entry name" value="Nucleotide-diphossugar_trans"/>
</dbReference>
<reference evidence="2 3" key="1">
    <citation type="journal article" date="2016" name="Environ. Microbiol.">
        <title>Genomic resolution of a cold subsurface aquifer community provides metabolic insights for novel microbes adapted to high CO concentrations.</title>
        <authorList>
            <person name="Probst A.J."/>
            <person name="Castelle C.J."/>
            <person name="Singh A."/>
            <person name="Brown C.T."/>
            <person name="Anantharaman K."/>
            <person name="Sharon I."/>
            <person name="Hug L.A."/>
            <person name="Burstein D."/>
            <person name="Emerson J.B."/>
            <person name="Thomas B.C."/>
            <person name="Banfield J.F."/>
        </authorList>
    </citation>
    <scope>NUCLEOTIDE SEQUENCE [LARGE SCALE GENOMIC DNA]</scope>
    <source>
        <strain evidence="2">CG1_02_44_10</strain>
    </source>
</reference>
<evidence type="ECO:0000313" key="2">
    <source>
        <dbReference type="EMBL" id="OIN91435.1"/>
    </source>
</evidence>
<evidence type="ECO:0000259" key="1">
    <source>
        <dbReference type="Pfam" id="PF00535"/>
    </source>
</evidence>
<accession>A0A1J4RW07</accession>
<comment type="caution">
    <text evidence="2">The sequence shown here is derived from an EMBL/GenBank/DDBJ whole genome shotgun (WGS) entry which is preliminary data.</text>
</comment>
<dbReference type="SUPFAM" id="SSF53448">
    <property type="entry name" value="Nucleotide-diphospho-sugar transferases"/>
    <property type="match status" value="1"/>
</dbReference>
<evidence type="ECO:0000313" key="3">
    <source>
        <dbReference type="Proteomes" id="UP000182345"/>
    </source>
</evidence>
<sequence length="253" mass="28635">MTPKLSIVISNYNEHANLKRGVLEQMSAYLREAHYPWEVIINDDGSSDGGDKIVENYTQKHPGFRMIRSKHGGKAAGIWNAIQAAKGEIVLFTDMDQSTPLQEVEKLLLSFDRGYDVVFGSRGKMRHNFSALRQLSSWAFRSFRGMLLLHDVVDTQCGFKALRLAVAKKIFPLLSVIKDKKVVSKGWTVSAFDVELLFLAEKLGYKLKEVDVTWKNEDTSISKQKSFIGESVDMLKQIIQVKISDLSGKYDQK</sequence>
<dbReference type="InterPro" id="IPR001173">
    <property type="entry name" value="Glyco_trans_2-like"/>
</dbReference>
<dbReference type="PANTHER" id="PTHR10859:SF91">
    <property type="entry name" value="DOLICHYL-PHOSPHATE BETA-GLUCOSYLTRANSFERASE"/>
    <property type="match status" value="1"/>
</dbReference>
<dbReference type="Proteomes" id="UP000182345">
    <property type="component" value="Unassembled WGS sequence"/>
</dbReference>